<name>A0A8J1UD29_OWEFU</name>
<dbReference type="AlphaFoldDB" id="A0A8J1UD29"/>
<keyword evidence="2" id="KW-1185">Reference proteome</keyword>
<gene>
    <name evidence="1" type="ORF">OFUS_LOCUS970</name>
</gene>
<protein>
    <submittedName>
        <fullName evidence="1">Uncharacterized protein</fullName>
    </submittedName>
</protein>
<proteinExistence type="predicted"/>
<comment type="caution">
    <text evidence="1">The sequence shown here is derived from an EMBL/GenBank/DDBJ whole genome shotgun (WGS) entry which is preliminary data.</text>
</comment>
<organism evidence="1 2">
    <name type="scientific">Owenia fusiformis</name>
    <name type="common">Polychaete worm</name>
    <dbReference type="NCBI Taxonomy" id="6347"/>
    <lineage>
        <taxon>Eukaryota</taxon>
        <taxon>Metazoa</taxon>
        <taxon>Spiralia</taxon>
        <taxon>Lophotrochozoa</taxon>
        <taxon>Annelida</taxon>
        <taxon>Polychaeta</taxon>
        <taxon>Sedentaria</taxon>
        <taxon>Canalipalpata</taxon>
        <taxon>Sabellida</taxon>
        <taxon>Oweniida</taxon>
        <taxon>Oweniidae</taxon>
        <taxon>Owenia</taxon>
    </lineage>
</organism>
<reference evidence="1" key="1">
    <citation type="submission" date="2022-03" db="EMBL/GenBank/DDBJ databases">
        <authorList>
            <person name="Martin C."/>
        </authorList>
    </citation>
    <scope>NUCLEOTIDE SEQUENCE</scope>
</reference>
<sequence>MMKYRVLVILVFCLIAFCKPSTTQQREELSNQGENWMRFTNCNELRRGWCECQECGCVGRRKRFLKAIQSEGRRAFRFTDCNEFTKNPDQEQHGPMYYCTCYGQCRCVL</sequence>
<dbReference type="Proteomes" id="UP000749559">
    <property type="component" value="Unassembled WGS sequence"/>
</dbReference>
<evidence type="ECO:0000313" key="2">
    <source>
        <dbReference type="Proteomes" id="UP000749559"/>
    </source>
</evidence>
<accession>A0A8J1UD29</accession>
<evidence type="ECO:0000313" key="1">
    <source>
        <dbReference type="EMBL" id="CAH1773360.1"/>
    </source>
</evidence>
<dbReference type="EMBL" id="CAIIXF020000001">
    <property type="protein sequence ID" value="CAH1773360.1"/>
    <property type="molecule type" value="Genomic_DNA"/>
</dbReference>